<sequence>MMIAIVGEPISGNERNTEENFNFLVQTTSNGVTAAEIHKVLKGYISGSQSQHHTSTRTKRSRNGSSRLYSFLCFTREEDGTEVTECIPKENDVTLLRAPQPSKAGHSLKSLDFLVKRSIDEQTAKAVLKTVLKAGYSQLQFSTTTPTKQSSWIESSHLIRFSSFATEKDETGEPKYMSQCIDAKLVGAPQSSETRNTRESLDFLVRRSIDEQTEAAVLKTILKNDSKHPKKRGVAIQTEPTDVFEYAADPDVRTRKKKSSLWMRCIGDRKHSFLAPCLCCCND</sequence>
<dbReference type="Proteomes" id="UP000466442">
    <property type="component" value="Linkage Group LG9"/>
</dbReference>
<evidence type="ECO:0000313" key="1">
    <source>
        <dbReference type="EMBL" id="KAF6205433.1"/>
    </source>
</evidence>
<accession>A0A6A4JSZ6</accession>
<organism evidence="1 2">
    <name type="scientific">Apolygus lucorum</name>
    <name type="common">Small green plant bug</name>
    <name type="synonym">Lygocoris lucorum</name>
    <dbReference type="NCBI Taxonomy" id="248454"/>
    <lineage>
        <taxon>Eukaryota</taxon>
        <taxon>Metazoa</taxon>
        <taxon>Ecdysozoa</taxon>
        <taxon>Arthropoda</taxon>
        <taxon>Hexapoda</taxon>
        <taxon>Insecta</taxon>
        <taxon>Pterygota</taxon>
        <taxon>Neoptera</taxon>
        <taxon>Paraneoptera</taxon>
        <taxon>Hemiptera</taxon>
        <taxon>Heteroptera</taxon>
        <taxon>Panheteroptera</taxon>
        <taxon>Cimicomorpha</taxon>
        <taxon>Miridae</taxon>
        <taxon>Mirini</taxon>
        <taxon>Apolygus</taxon>
    </lineage>
</organism>
<proteinExistence type="predicted"/>
<evidence type="ECO:0000313" key="2">
    <source>
        <dbReference type="Proteomes" id="UP000466442"/>
    </source>
</evidence>
<name>A0A6A4JSZ6_APOLU</name>
<gene>
    <name evidence="1" type="ORF">GE061_019605</name>
</gene>
<dbReference type="EMBL" id="WIXP02000009">
    <property type="protein sequence ID" value="KAF6205433.1"/>
    <property type="molecule type" value="Genomic_DNA"/>
</dbReference>
<protein>
    <submittedName>
        <fullName evidence="1">Uncharacterized protein</fullName>
    </submittedName>
</protein>
<comment type="caution">
    <text evidence="1">The sequence shown here is derived from an EMBL/GenBank/DDBJ whole genome shotgun (WGS) entry which is preliminary data.</text>
</comment>
<dbReference type="AlphaFoldDB" id="A0A6A4JSZ6"/>
<keyword evidence="2" id="KW-1185">Reference proteome</keyword>
<reference evidence="1" key="1">
    <citation type="journal article" date="2021" name="Mol. Ecol. Resour.">
        <title>Apolygus lucorum genome provides insights into omnivorousness and mesophyll feeding.</title>
        <authorList>
            <person name="Liu Y."/>
            <person name="Liu H."/>
            <person name="Wang H."/>
            <person name="Huang T."/>
            <person name="Liu B."/>
            <person name="Yang B."/>
            <person name="Yin L."/>
            <person name="Li B."/>
            <person name="Zhang Y."/>
            <person name="Zhang S."/>
            <person name="Jiang F."/>
            <person name="Zhang X."/>
            <person name="Ren Y."/>
            <person name="Wang B."/>
            <person name="Wang S."/>
            <person name="Lu Y."/>
            <person name="Wu K."/>
            <person name="Fan W."/>
            <person name="Wang G."/>
        </authorList>
    </citation>
    <scope>NUCLEOTIDE SEQUENCE</scope>
    <source>
        <strain evidence="1">12Hb</strain>
    </source>
</reference>